<evidence type="ECO:0000313" key="1">
    <source>
        <dbReference type="EMBL" id="EHJ58406.1"/>
    </source>
</evidence>
<dbReference type="EMBL" id="AGFM01000082">
    <property type="protein sequence ID" value="EHJ58406.1"/>
    <property type="molecule type" value="Genomic_DNA"/>
</dbReference>
<protein>
    <submittedName>
        <fullName evidence="1">Uncharacterized protein</fullName>
    </submittedName>
</protein>
<comment type="caution">
    <text evidence="1">The sequence shown here is derived from an EMBL/GenBank/DDBJ whole genome shotgun (WGS) entry which is preliminary data.</text>
</comment>
<proteinExistence type="predicted"/>
<keyword evidence="2" id="KW-1185">Reference proteome</keyword>
<dbReference type="AlphaFoldDB" id="G6EJW8"/>
<gene>
    <name evidence="1" type="ORF">NSU_4639</name>
</gene>
<organism evidence="1 2">
    <name type="scientific">Novosphingobium pentaromativorans US6-1</name>
    <dbReference type="NCBI Taxonomy" id="1088721"/>
    <lineage>
        <taxon>Bacteria</taxon>
        <taxon>Pseudomonadati</taxon>
        <taxon>Pseudomonadota</taxon>
        <taxon>Alphaproteobacteria</taxon>
        <taxon>Sphingomonadales</taxon>
        <taxon>Sphingomonadaceae</taxon>
        <taxon>Novosphingobium</taxon>
    </lineage>
</organism>
<dbReference type="PATRIC" id="fig|1088721.3.peg.4560"/>
<dbReference type="Proteomes" id="UP000004030">
    <property type="component" value="Unassembled WGS sequence"/>
</dbReference>
<accession>G6EJW8</accession>
<sequence length="231" mass="24844">MANHFTKASFTLAVTPAEADVLRQIDDAIEALDDTSLDPDQRAARFAALGPGFEAAFPPTDEEPFSGFLEIFPDPDCPRLGFTVQVDPAGDDETVGVWIHGDQVDIEAAAALIQAAARSTLPFAFEYALDCGRMRPGEFGGGFVVIREDDIEFASSARGLEKALTRRVGEPENGMIIATRDAEEGLLFWNSKTGFGSLETATVFSEAEAANYDLPIANDQPEWLAMPAPLA</sequence>
<dbReference type="KEGG" id="npn:JI59_24060"/>
<evidence type="ECO:0000313" key="2">
    <source>
        <dbReference type="Proteomes" id="UP000004030"/>
    </source>
</evidence>
<name>G6EJW8_9SPHN</name>
<dbReference type="eggNOG" id="ENOG5031B7A">
    <property type="taxonomic scope" value="Bacteria"/>
</dbReference>
<reference evidence="1 2" key="1">
    <citation type="journal article" date="2012" name="J. Bacteriol.">
        <title>Genome sequence of benzo(a)pyrene-degrading bacterium Novosphingobium pentaromativorans US6-1.</title>
        <authorList>
            <person name="Luo Y.R."/>
            <person name="Kang S.G."/>
            <person name="Kim S.J."/>
            <person name="Kim M.R."/>
            <person name="Li N."/>
            <person name="Lee J.H."/>
            <person name="Kwon K.K."/>
        </authorList>
    </citation>
    <scope>NUCLEOTIDE SEQUENCE [LARGE SCALE GENOMIC DNA]</scope>
    <source>
        <strain evidence="1 2">US6-1</strain>
    </source>
</reference>
<dbReference type="RefSeq" id="WP_007015546.1">
    <property type="nucleotide sequence ID" value="NZ_AGFM01000082.1"/>
</dbReference>
<dbReference type="OrthoDB" id="7475362at2"/>